<evidence type="ECO:0000259" key="20">
    <source>
        <dbReference type="SMART" id="SM00484"/>
    </source>
</evidence>
<comment type="function">
    <text evidence="17">5'-&gt;3' double-stranded DNA exonuclease which may also possess a cryptic 3'-&gt;5' double-stranded DNA exonuclease activity. Functions in DNA mismatch repair (MMR) to excise mismatch-containing DNA tracts directed by strand breaks located either 5' or 3' to the mismatch. Also exhibits endonuclease activity against 5'-overhanging flap structures similar to those generated by displacement synthesis when DNA polymerase encounters the 5'-end of a downstream Okazaki fragment. Required for somatic hypermutation (SHM) and class switch recombination (CSR) of immunoglobulin genes. Essential for male and female meiosis.</text>
</comment>
<evidence type="ECO:0000256" key="10">
    <source>
        <dbReference type="ARBA" id="ARBA00022842"/>
    </source>
</evidence>
<feature type="compositionally biased region" description="Low complexity" evidence="19">
    <location>
        <begin position="792"/>
        <end position="805"/>
    </location>
</feature>
<dbReference type="Proteomes" id="UP001146793">
    <property type="component" value="Unassembled WGS sequence"/>
</dbReference>
<evidence type="ECO:0000256" key="13">
    <source>
        <dbReference type="ARBA" id="ARBA00023125"/>
    </source>
</evidence>
<dbReference type="PRINTS" id="PR00853">
    <property type="entry name" value="XPGRADSUPER"/>
</dbReference>
<protein>
    <submittedName>
        <fullName evidence="22">Exonuclease</fullName>
    </submittedName>
</protein>
<evidence type="ECO:0000256" key="12">
    <source>
        <dbReference type="ARBA" id="ARBA00022990"/>
    </source>
</evidence>
<feature type="region of interest" description="Disordered" evidence="19">
    <location>
        <begin position="213"/>
        <end position="241"/>
    </location>
</feature>
<dbReference type="InterPro" id="IPR044752">
    <property type="entry name" value="PIN-like_EXO1"/>
</dbReference>
<name>A0AAV7YCP0_9EUKA</name>
<evidence type="ECO:0000256" key="11">
    <source>
        <dbReference type="ARBA" id="ARBA00022859"/>
    </source>
</evidence>
<evidence type="ECO:0000256" key="19">
    <source>
        <dbReference type="SAM" id="MobiDB-lite"/>
    </source>
</evidence>
<dbReference type="GO" id="GO:0005634">
    <property type="term" value="C:nucleus"/>
    <property type="evidence" value="ECO:0007669"/>
    <property type="project" value="UniProtKB-SubCell"/>
</dbReference>
<dbReference type="SMART" id="SM00485">
    <property type="entry name" value="XPGN"/>
    <property type="match status" value="1"/>
</dbReference>
<dbReference type="CDD" id="cd09857">
    <property type="entry name" value="PIN_EXO1"/>
    <property type="match status" value="1"/>
</dbReference>
<dbReference type="SMART" id="SM00279">
    <property type="entry name" value="HhH2"/>
    <property type="match status" value="1"/>
</dbReference>
<dbReference type="InterPro" id="IPR006084">
    <property type="entry name" value="XPG/Rad2"/>
</dbReference>
<dbReference type="InterPro" id="IPR006085">
    <property type="entry name" value="XPG_DNA_repair_N"/>
</dbReference>
<dbReference type="CDD" id="cd09901">
    <property type="entry name" value="H3TH_FEN1-like"/>
    <property type="match status" value="1"/>
</dbReference>
<dbReference type="PANTHER" id="PTHR11081">
    <property type="entry name" value="FLAP ENDONUCLEASE FAMILY MEMBER"/>
    <property type="match status" value="1"/>
</dbReference>
<evidence type="ECO:0000256" key="15">
    <source>
        <dbReference type="ARBA" id="ARBA00023242"/>
    </source>
</evidence>
<organism evidence="22 23">
    <name type="scientific">Anaeramoeba flamelloides</name>
    <dbReference type="NCBI Taxonomy" id="1746091"/>
    <lineage>
        <taxon>Eukaryota</taxon>
        <taxon>Metamonada</taxon>
        <taxon>Anaeramoebidae</taxon>
        <taxon>Anaeramoeba</taxon>
    </lineage>
</organism>
<keyword evidence="13" id="KW-0238">DNA-binding</keyword>
<keyword evidence="6" id="KW-0255">Endonuclease</keyword>
<dbReference type="Pfam" id="PF00752">
    <property type="entry name" value="XPG_N"/>
    <property type="match status" value="1"/>
</dbReference>
<keyword evidence="4" id="KW-0540">Nuclease</keyword>
<dbReference type="Pfam" id="PF00867">
    <property type="entry name" value="XPG_I"/>
    <property type="match status" value="1"/>
</dbReference>
<evidence type="ECO:0000259" key="21">
    <source>
        <dbReference type="SMART" id="SM00485"/>
    </source>
</evidence>
<evidence type="ECO:0000256" key="14">
    <source>
        <dbReference type="ARBA" id="ARBA00023204"/>
    </source>
</evidence>
<keyword evidence="10" id="KW-0460">Magnesium</keyword>
<keyword evidence="16" id="KW-0469">Meiosis</keyword>
<evidence type="ECO:0000256" key="16">
    <source>
        <dbReference type="ARBA" id="ARBA00023254"/>
    </source>
</evidence>
<evidence type="ECO:0000313" key="23">
    <source>
        <dbReference type="Proteomes" id="UP001146793"/>
    </source>
</evidence>
<feature type="domain" description="XPG-I" evidence="20">
    <location>
        <begin position="138"/>
        <end position="207"/>
    </location>
</feature>
<feature type="compositionally biased region" description="Basic residues" evidence="19">
    <location>
        <begin position="227"/>
        <end position="239"/>
    </location>
</feature>
<keyword evidence="7" id="KW-0227">DNA damage</keyword>
<dbReference type="Gene3D" id="3.40.50.1010">
    <property type="entry name" value="5'-nuclease"/>
    <property type="match status" value="1"/>
</dbReference>
<evidence type="ECO:0000313" key="22">
    <source>
        <dbReference type="EMBL" id="KAJ3425244.1"/>
    </source>
</evidence>
<evidence type="ECO:0000256" key="7">
    <source>
        <dbReference type="ARBA" id="ARBA00022763"/>
    </source>
</evidence>
<dbReference type="InterPro" id="IPR029060">
    <property type="entry name" value="PIN-like_dom_sf"/>
</dbReference>
<evidence type="ECO:0000256" key="6">
    <source>
        <dbReference type="ARBA" id="ARBA00022759"/>
    </source>
</evidence>
<feature type="compositionally biased region" description="Low complexity" evidence="19">
    <location>
        <begin position="214"/>
        <end position="226"/>
    </location>
</feature>
<feature type="region of interest" description="Disordered" evidence="19">
    <location>
        <begin position="599"/>
        <end position="657"/>
    </location>
</feature>
<feature type="compositionally biased region" description="Low complexity" evidence="19">
    <location>
        <begin position="494"/>
        <end position="510"/>
    </location>
</feature>
<keyword evidence="14" id="KW-0234">DNA repair</keyword>
<dbReference type="Gene3D" id="1.10.150.20">
    <property type="entry name" value="5' to 3' exonuclease, C-terminal subdomain"/>
    <property type="match status" value="1"/>
</dbReference>
<feature type="region of interest" description="Disordered" evidence="19">
    <location>
        <begin position="677"/>
        <end position="697"/>
    </location>
</feature>
<sequence>MGIGGLLPVLNSISKRIHLSKFKGKKIAIDGYVILHRGSGNCSRQLVLEEPAPALITYCMNFISQLQKYGIIPIVVFDGSDLSIKSNTNEKRKKQRKKYKEEALAFLQRGDFEKAKKKFRGAVEITFEIAQGFVLALKEKGIETIVAPYEADPQLAYLSRIGYCDGVYSVDSDLVVFGSRVFLHRYDASSGFVEQILYEDIWKVGGLETKEKTNNQTEKNNSTYSYKNRRSNSRSRSRRNTSAGYDFRDWDYYKFVQMCILSGCDYLDSIKGIGLKKAYTLLTKYETIEKVFQMLRYDPKLNVPFNYEHNFKKSFLTFLHQIVYDPIQEKHVHFRKYDESLTLDENVGQNQQNYEYLGKIIKPEIAKGIANGILNPSTFVRFDLEKIYRLMGSYGTELKKKYNKNNKGINQNSYNNNNKKQHNYANNYQQDQKISNFFTILDPQEEIKKTNNFSQMKNNIRNDNNNNRNEEPKIKKIDFNSFINKHKQNENTNKNEQGDINNNNNNKEFENENLNIKQKKIKNYKNFSPKKSDFNFLNNIEKRFSSMKPTQKNSFLNNSIGLDNKNKQKKIKKISSPLIKKKKKKLTTFSKFTTPVTSPYLSRSHSYSQPSSKMKPSSRSSPTPTPTPLSSISSSPSSSNIPNSSLSAPTSLKSKKKSRIIQSNIIFPNLKQNLFETKNNYNNNNNNNNKNKNNKEIAKSKNLKSRFASINKKKSADKFFLQNDQNKIFAKKKPNNNILKNNNFNTPITNTKKKARRLNTGNSFETKFNSPQLILRNEPNKKFSLSFQNTNQINQNDNNEENLFNRSPSNNNLPQKNKKFSNNGLSKNSHLTTTTERKRKSFSGLDFLKQFEFNPQKDN</sequence>
<dbReference type="GO" id="GO:0006281">
    <property type="term" value="P:DNA repair"/>
    <property type="evidence" value="ECO:0007669"/>
    <property type="project" value="UniProtKB-KW"/>
</dbReference>
<dbReference type="FunFam" id="3.40.50.1010:FF:000111">
    <property type="entry name" value="Exonuclease 1"/>
    <property type="match status" value="1"/>
</dbReference>
<dbReference type="GO" id="GO:0002376">
    <property type="term" value="P:immune system process"/>
    <property type="evidence" value="ECO:0007669"/>
    <property type="project" value="UniProtKB-KW"/>
</dbReference>
<feature type="compositionally biased region" description="Low complexity" evidence="19">
    <location>
        <begin position="678"/>
        <end position="691"/>
    </location>
</feature>
<dbReference type="SMART" id="SM00484">
    <property type="entry name" value="XPGI"/>
    <property type="match status" value="1"/>
</dbReference>
<gene>
    <name evidence="22" type="ORF">M0812_27679</name>
</gene>
<dbReference type="PANTHER" id="PTHR11081:SF65">
    <property type="entry name" value="DNA DAMAGE-INDUCIBLE PROTEIN DIN7-RELATED"/>
    <property type="match status" value="1"/>
</dbReference>
<dbReference type="SUPFAM" id="SSF47807">
    <property type="entry name" value="5' to 3' exonuclease, C-terminal subdomain"/>
    <property type="match status" value="1"/>
</dbReference>
<evidence type="ECO:0000256" key="18">
    <source>
        <dbReference type="ARBA" id="ARBA00064664"/>
    </source>
</evidence>
<dbReference type="InterPro" id="IPR036279">
    <property type="entry name" value="5-3_exonuclease_C_sf"/>
</dbReference>
<dbReference type="AlphaFoldDB" id="A0AAV7YCP0"/>
<evidence type="ECO:0000256" key="5">
    <source>
        <dbReference type="ARBA" id="ARBA00022723"/>
    </source>
</evidence>
<dbReference type="FunFam" id="1.10.150.20:FF:000011">
    <property type="entry name" value="exonuclease 1"/>
    <property type="match status" value="1"/>
</dbReference>
<evidence type="ECO:0000256" key="3">
    <source>
        <dbReference type="ARBA" id="ARBA00022553"/>
    </source>
</evidence>
<evidence type="ECO:0000256" key="1">
    <source>
        <dbReference type="ARBA" id="ARBA00001946"/>
    </source>
</evidence>
<feature type="domain" description="XPG N-terminal" evidence="21">
    <location>
        <begin position="1"/>
        <end position="99"/>
    </location>
</feature>
<dbReference type="GO" id="GO:0046872">
    <property type="term" value="F:metal ion binding"/>
    <property type="evidence" value="ECO:0007669"/>
    <property type="project" value="UniProtKB-KW"/>
</dbReference>
<feature type="compositionally biased region" description="Polar residues" evidence="19">
    <location>
        <begin position="806"/>
        <end position="834"/>
    </location>
</feature>
<dbReference type="GO" id="GO:0004527">
    <property type="term" value="F:exonuclease activity"/>
    <property type="evidence" value="ECO:0007669"/>
    <property type="project" value="UniProtKB-KW"/>
</dbReference>
<keyword evidence="3" id="KW-0597">Phosphoprotein</keyword>
<comment type="subcellular location">
    <subcellularLocation>
        <location evidence="2">Nucleus</location>
    </subcellularLocation>
</comment>
<proteinExistence type="predicted"/>
<feature type="region of interest" description="Disordered" evidence="19">
    <location>
        <begin position="792"/>
        <end position="838"/>
    </location>
</feature>
<evidence type="ECO:0000256" key="8">
    <source>
        <dbReference type="ARBA" id="ARBA00022801"/>
    </source>
</evidence>
<keyword evidence="12" id="KW-0007">Acetylation</keyword>
<evidence type="ECO:0000256" key="4">
    <source>
        <dbReference type="ARBA" id="ARBA00022722"/>
    </source>
</evidence>
<evidence type="ECO:0000256" key="2">
    <source>
        <dbReference type="ARBA" id="ARBA00004123"/>
    </source>
</evidence>
<feature type="compositionally biased region" description="Low complexity" evidence="19">
    <location>
        <begin position="606"/>
        <end position="649"/>
    </location>
</feature>
<keyword evidence="5" id="KW-0479">Metal-binding</keyword>
<evidence type="ECO:0000256" key="9">
    <source>
        <dbReference type="ARBA" id="ARBA00022839"/>
    </source>
</evidence>
<comment type="cofactor">
    <cofactor evidence="1">
        <name>Mg(2+)</name>
        <dbReference type="ChEBI" id="CHEBI:18420"/>
    </cofactor>
</comment>
<dbReference type="GO" id="GO:0051321">
    <property type="term" value="P:meiotic cell cycle"/>
    <property type="evidence" value="ECO:0007669"/>
    <property type="project" value="UniProtKB-KW"/>
</dbReference>
<accession>A0AAV7YCP0</accession>
<dbReference type="SUPFAM" id="SSF88723">
    <property type="entry name" value="PIN domain-like"/>
    <property type="match status" value="1"/>
</dbReference>
<dbReference type="GO" id="GO:0003677">
    <property type="term" value="F:DNA binding"/>
    <property type="evidence" value="ECO:0007669"/>
    <property type="project" value="UniProtKB-KW"/>
</dbReference>
<comment type="subunit">
    <text evidence="18">Interacts with the MLH1-PMS2 heterodimer via MLH1. Interacts with MSH3. Interacts with the MSH2-MSH6 heterodimer via MSH2, and this interaction may increase the processivity of the 5'-&gt;3' exonuclease activity. Interacts with PCNA, and this interaction may both stimulate the cryptic 3'-&gt;5' exonuclease activity and suppress the 5'-&gt;3' exonuclease activity. Interacts with WRN, and this interaction stimulates both the 5'-&gt;3' exonuclease activity and cleavage of 5'-overhanging flap structures. Interacts with RECQL/RECQ1, and this interaction stimulates cleavage of 5'-overhanging flap structures. Interacts with DNA helicase ZGRF1; the interaction is increased following DNA damage induction.</text>
</comment>
<reference evidence="22" key="1">
    <citation type="submission" date="2022-08" db="EMBL/GenBank/DDBJ databases">
        <title>Novel sulphate-reducing endosymbionts in the free-living metamonad Anaeramoeba.</title>
        <authorList>
            <person name="Jerlstrom-Hultqvist J."/>
            <person name="Cepicka I."/>
            <person name="Gallot-Lavallee L."/>
            <person name="Salas-Leiva D."/>
            <person name="Curtis B.A."/>
            <person name="Zahonova K."/>
            <person name="Pipaliya S."/>
            <person name="Dacks J."/>
            <person name="Roger A.J."/>
        </authorList>
    </citation>
    <scope>NUCLEOTIDE SEQUENCE</scope>
    <source>
        <strain evidence="22">Busselton2</strain>
    </source>
</reference>
<feature type="region of interest" description="Disordered" evidence="19">
    <location>
        <begin position="488"/>
        <end position="510"/>
    </location>
</feature>
<evidence type="ECO:0000256" key="17">
    <source>
        <dbReference type="ARBA" id="ARBA00057694"/>
    </source>
</evidence>
<comment type="caution">
    <text evidence="22">The sequence shown here is derived from an EMBL/GenBank/DDBJ whole genome shotgun (WGS) entry which is preliminary data.</text>
</comment>
<dbReference type="EMBL" id="JANTQA010000070">
    <property type="protein sequence ID" value="KAJ3425244.1"/>
    <property type="molecule type" value="Genomic_DNA"/>
</dbReference>
<dbReference type="InterPro" id="IPR008918">
    <property type="entry name" value="HhH2"/>
</dbReference>
<keyword evidence="15" id="KW-0539">Nucleus</keyword>
<dbReference type="InterPro" id="IPR006086">
    <property type="entry name" value="XPG-I_dom"/>
</dbReference>
<keyword evidence="8" id="KW-0378">Hydrolase</keyword>
<keyword evidence="11" id="KW-0391">Immunity</keyword>
<dbReference type="GO" id="GO:0017108">
    <property type="term" value="F:5'-flap endonuclease activity"/>
    <property type="evidence" value="ECO:0007669"/>
    <property type="project" value="TreeGrafter"/>
</dbReference>
<keyword evidence="9 22" id="KW-0269">Exonuclease</keyword>